<accession>A0A195FD49</accession>
<evidence type="ECO:0000313" key="3">
    <source>
        <dbReference type="Proteomes" id="UP000078541"/>
    </source>
</evidence>
<keyword evidence="1" id="KW-1133">Transmembrane helix</keyword>
<dbReference type="EMBL" id="KQ981677">
    <property type="protein sequence ID" value="KYN38127.1"/>
    <property type="molecule type" value="Genomic_DNA"/>
</dbReference>
<feature type="transmembrane region" description="Helical" evidence="1">
    <location>
        <begin position="151"/>
        <end position="169"/>
    </location>
</feature>
<gene>
    <name evidence="2" type="ORF">ALC56_07527</name>
</gene>
<evidence type="ECO:0000256" key="1">
    <source>
        <dbReference type="SAM" id="Phobius"/>
    </source>
</evidence>
<name>A0A195FD49_9HYME</name>
<sequence length="175" mass="20364">MRAGCHIEVLWEIATKRTVISVRTTDNACFAWSVVAALYPAEEHVDRESYPHYGSVESRGHRDSIFPMTLKDISRVERSNAVSDDNYELGLMIFETYHTIPNVNRTINFILAKTIQKLQTIPEDSYKMRDINEFLKRAILRKRIMTRLKPLTWCVMTIATITTMMMTTARMENTR</sequence>
<evidence type="ECO:0000313" key="2">
    <source>
        <dbReference type="EMBL" id="KYN38127.1"/>
    </source>
</evidence>
<reference evidence="2 3" key="1">
    <citation type="submission" date="2016-03" db="EMBL/GenBank/DDBJ databases">
        <title>Trachymyrmex septentrionalis WGS genome.</title>
        <authorList>
            <person name="Nygaard S."/>
            <person name="Hu H."/>
            <person name="Boomsma J."/>
            <person name="Zhang G."/>
        </authorList>
    </citation>
    <scope>NUCLEOTIDE SEQUENCE [LARGE SCALE GENOMIC DNA]</scope>
    <source>
        <strain evidence="2">Tsep2-gDNA-1</strain>
        <tissue evidence="2">Whole body</tissue>
    </source>
</reference>
<organism evidence="2 3">
    <name type="scientific">Trachymyrmex septentrionalis</name>
    <dbReference type="NCBI Taxonomy" id="34720"/>
    <lineage>
        <taxon>Eukaryota</taxon>
        <taxon>Metazoa</taxon>
        <taxon>Ecdysozoa</taxon>
        <taxon>Arthropoda</taxon>
        <taxon>Hexapoda</taxon>
        <taxon>Insecta</taxon>
        <taxon>Pterygota</taxon>
        <taxon>Neoptera</taxon>
        <taxon>Endopterygota</taxon>
        <taxon>Hymenoptera</taxon>
        <taxon>Apocrita</taxon>
        <taxon>Aculeata</taxon>
        <taxon>Formicoidea</taxon>
        <taxon>Formicidae</taxon>
        <taxon>Myrmicinae</taxon>
        <taxon>Trachymyrmex</taxon>
    </lineage>
</organism>
<dbReference type="Proteomes" id="UP000078541">
    <property type="component" value="Unassembled WGS sequence"/>
</dbReference>
<keyword evidence="3" id="KW-1185">Reference proteome</keyword>
<keyword evidence="1" id="KW-0472">Membrane</keyword>
<proteinExistence type="predicted"/>
<protein>
    <submittedName>
        <fullName evidence="2">Uncharacterized protein</fullName>
    </submittedName>
</protein>
<keyword evidence="1" id="KW-0812">Transmembrane</keyword>
<dbReference type="AlphaFoldDB" id="A0A195FD49"/>